<dbReference type="SUPFAM" id="SSF47473">
    <property type="entry name" value="EF-hand"/>
    <property type="match status" value="1"/>
</dbReference>
<dbReference type="NCBIfam" id="TIGR00231">
    <property type="entry name" value="small_GTP"/>
    <property type="match status" value="1"/>
</dbReference>
<reference evidence="4" key="2">
    <citation type="submission" date="2022-06" db="UniProtKB">
        <authorList>
            <consortium name="EnsemblMetazoa"/>
        </authorList>
    </citation>
    <scope>IDENTIFICATION</scope>
</reference>
<keyword evidence="5" id="KW-1185">Reference proteome</keyword>
<keyword evidence="1" id="KW-0547">Nucleotide-binding</keyword>
<dbReference type="EnsemblMetazoa" id="OVOC4266.1">
    <property type="protein sequence ID" value="OVOC4266.1"/>
    <property type="gene ID" value="WBGene00241075"/>
</dbReference>
<dbReference type="InterPro" id="IPR050227">
    <property type="entry name" value="Rab"/>
</dbReference>
<proteinExistence type="predicted"/>
<reference evidence="5" key="1">
    <citation type="submission" date="2013-10" db="EMBL/GenBank/DDBJ databases">
        <title>Genome sequencing of Onchocerca volvulus.</title>
        <authorList>
            <person name="Cotton J."/>
            <person name="Tsai J."/>
            <person name="Stanley E."/>
            <person name="Tracey A."/>
            <person name="Holroyd N."/>
            <person name="Lustigman S."/>
            <person name="Berriman M."/>
        </authorList>
    </citation>
    <scope>NUCLEOTIDE SEQUENCE</scope>
</reference>
<evidence type="ECO:0000256" key="1">
    <source>
        <dbReference type="ARBA" id="ARBA00022741"/>
    </source>
</evidence>
<feature type="region of interest" description="Disordered" evidence="3">
    <location>
        <begin position="180"/>
        <end position="203"/>
    </location>
</feature>
<feature type="compositionally biased region" description="Polar residues" evidence="3">
    <location>
        <begin position="185"/>
        <end position="197"/>
    </location>
</feature>
<organism evidence="4 5">
    <name type="scientific">Onchocerca volvulus</name>
    <dbReference type="NCBI Taxonomy" id="6282"/>
    <lineage>
        <taxon>Eukaryota</taxon>
        <taxon>Metazoa</taxon>
        <taxon>Ecdysozoa</taxon>
        <taxon>Nematoda</taxon>
        <taxon>Chromadorea</taxon>
        <taxon>Rhabditida</taxon>
        <taxon>Spirurina</taxon>
        <taxon>Spiruromorpha</taxon>
        <taxon>Filarioidea</taxon>
        <taxon>Onchocercidae</taxon>
        <taxon>Onchocerca</taxon>
    </lineage>
</organism>
<dbReference type="PANTHER" id="PTHR47977">
    <property type="entry name" value="RAS-RELATED PROTEIN RAB"/>
    <property type="match status" value="1"/>
</dbReference>
<evidence type="ECO:0000313" key="5">
    <source>
        <dbReference type="Proteomes" id="UP000024404"/>
    </source>
</evidence>
<dbReference type="InterPro" id="IPR027417">
    <property type="entry name" value="P-loop_NTPase"/>
</dbReference>
<dbReference type="Gene3D" id="3.40.50.300">
    <property type="entry name" value="P-loop containing nucleotide triphosphate hydrolases"/>
    <property type="match status" value="1"/>
</dbReference>
<dbReference type="Proteomes" id="UP000024404">
    <property type="component" value="Unassembled WGS sequence"/>
</dbReference>
<dbReference type="PROSITE" id="PS51419">
    <property type="entry name" value="RAB"/>
    <property type="match status" value="1"/>
</dbReference>
<dbReference type="InterPro" id="IPR005225">
    <property type="entry name" value="Small_GTP-bd"/>
</dbReference>
<dbReference type="Pfam" id="PF00071">
    <property type="entry name" value="Ras"/>
    <property type="match status" value="1"/>
</dbReference>
<feature type="compositionally biased region" description="Basic and acidic residues" evidence="3">
    <location>
        <begin position="126"/>
        <end position="143"/>
    </location>
</feature>
<dbReference type="FunFam" id="3.40.50.300:FF:001822">
    <property type="entry name" value="RAB family"/>
    <property type="match status" value="1"/>
</dbReference>
<feature type="region of interest" description="Disordered" evidence="3">
    <location>
        <begin position="1"/>
        <end position="20"/>
    </location>
</feature>
<dbReference type="SUPFAM" id="SSF52540">
    <property type="entry name" value="P-loop containing nucleoside triphosphate hydrolases"/>
    <property type="match status" value="1"/>
</dbReference>
<dbReference type="InterPro" id="IPR001806">
    <property type="entry name" value="Small_GTPase"/>
</dbReference>
<accession>A0A8R1XXI2</accession>
<dbReference type="SMART" id="SM00175">
    <property type="entry name" value="RAB"/>
    <property type="match status" value="1"/>
</dbReference>
<dbReference type="SMART" id="SM00177">
    <property type="entry name" value="ARF"/>
    <property type="match status" value="1"/>
</dbReference>
<evidence type="ECO:0008006" key="6">
    <source>
        <dbReference type="Google" id="ProtNLM"/>
    </source>
</evidence>
<protein>
    <recommendedName>
        <fullName evidence="6">EF-hand domain-containing protein</fullName>
    </recommendedName>
</protein>
<dbReference type="SMART" id="SM00173">
    <property type="entry name" value="RAS"/>
    <property type="match status" value="1"/>
</dbReference>
<feature type="region of interest" description="Disordered" evidence="3">
    <location>
        <begin position="122"/>
        <end position="158"/>
    </location>
</feature>
<dbReference type="PRINTS" id="PR00449">
    <property type="entry name" value="RASTRNSFRMNG"/>
</dbReference>
<dbReference type="InterPro" id="IPR011992">
    <property type="entry name" value="EF-hand-dom_pair"/>
</dbReference>
<dbReference type="SMART" id="SM00174">
    <property type="entry name" value="RHO"/>
    <property type="match status" value="1"/>
</dbReference>
<evidence type="ECO:0000313" key="4">
    <source>
        <dbReference type="EnsemblMetazoa" id="OVOC4266.1"/>
    </source>
</evidence>
<dbReference type="PROSITE" id="PS51420">
    <property type="entry name" value="RHO"/>
    <property type="match status" value="1"/>
</dbReference>
<dbReference type="AlphaFoldDB" id="A0A8R1XXI2"/>
<name>A0A8R1XXI2_ONCVO</name>
<dbReference type="GO" id="GO:0005525">
    <property type="term" value="F:GTP binding"/>
    <property type="evidence" value="ECO:0007669"/>
    <property type="project" value="UniProtKB-KW"/>
</dbReference>
<evidence type="ECO:0000256" key="3">
    <source>
        <dbReference type="SAM" id="MobiDB-lite"/>
    </source>
</evidence>
<sequence>MMVDIMLGEDENSSPSSPELQNDDVWLIEQARKMFLLCDHNGKGFVVKMDLARIDGMIPNISQQQMELFFDNADIFKTNYITENQFIDNIIPILLRNASGNSQLTKTKETEERLYLTKNGGVSEENGEKIVEENEQKRNEKEMNGNATNSERKAMDSTKVLRQSVSAGILTELDKASQSKELSEITGQQQQQYSAHNGNKYDQDEKGQQIYDDFTGSLKDELLVAAIGTDSNGTVLHAIESVEEYPLIVDNTDSSTVSDSSSQIIMEAEQNFKQCDLRRRNRKTRSQLNSSKYVSFPKMNSISGSRSLADELRECGIINKEEPPYMTRPDYLPDRIFKVVFVGDSAVGKTCFLHRFCHNQFKFLFNATIGVDFIVKTIRLYDRVVAVQLWDTAGQERFRSITKQYFRKTDGVILMYDVTSEQSFLNVRNWITSVKAGVDESCVMCLVGNKVDLFANDQARSITYKHGQKLAQEFGMLFFETSALTGFGITDCMTTVALKLQEREDKQLEDVLKLEMSLQNKQKNCCV</sequence>
<dbReference type="CDD" id="cd00154">
    <property type="entry name" value="Rab"/>
    <property type="match status" value="1"/>
</dbReference>
<dbReference type="GO" id="GO:0003924">
    <property type="term" value="F:GTPase activity"/>
    <property type="evidence" value="ECO:0007669"/>
    <property type="project" value="InterPro"/>
</dbReference>
<dbReference type="SMART" id="SM00176">
    <property type="entry name" value="RAN"/>
    <property type="match status" value="1"/>
</dbReference>
<evidence type="ECO:0000256" key="2">
    <source>
        <dbReference type="ARBA" id="ARBA00023134"/>
    </source>
</evidence>
<keyword evidence="2" id="KW-0342">GTP-binding</keyword>
<dbReference type="PROSITE" id="PS51421">
    <property type="entry name" value="RAS"/>
    <property type="match status" value="1"/>
</dbReference>
<dbReference type="EMBL" id="CMVM020000129">
    <property type="status" value="NOT_ANNOTATED_CDS"/>
    <property type="molecule type" value="Genomic_DNA"/>
</dbReference>